<proteinExistence type="predicted"/>
<dbReference type="EMBL" id="FNXT01001248">
    <property type="protein sequence ID" value="SZX76078.1"/>
    <property type="molecule type" value="Genomic_DNA"/>
</dbReference>
<reference evidence="1 2" key="1">
    <citation type="submission" date="2016-10" db="EMBL/GenBank/DDBJ databases">
        <authorList>
            <person name="Cai Z."/>
        </authorList>
    </citation>
    <scope>NUCLEOTIDE SEQUENCE [LARGE SCALE GENOMIC DNA]</scope>
</reference>
<dbReference type="AlphaFoldDB" id="A0A383WEN4"/>
<dbReference type="OrthoDB" id="540492at2759"/>
<accession>A0A383WEN4</accession>
<organism evidence="1 2">
    <name type="scientific">Tetradesmus obliquus</name>
    <name type="common">Green alga</name>
    <name type="synonym">Acutodesmus obliquus</name>
    <dbReference type="NCBI Taxonomy" id="3088"/>
    <lineage>
        <taxon>Eukaryota</taxon>
        <taxon>Viridiplantae</taxon>
        <taxon>Chlorophyta</taxon>
        <taxon>core chlorophytes</taxon>
        <taxon>Chlorophyceae</taxon>
        <taxon>CS clade</taxon>
        <taxon>Sphaeropleales</taxon>
        <taxon>Scenedesmaceae</taxon>
        <taxon>Tetradesmus</taxon>
    </lineage>
</organism>
<evidence type="ECO:0000313" key="1">
    <source>
        <dbReference type="EMBL" id="SZX76078.1"/>
    </source>
</evidence>
<sequence>MAEEDRTQMRNEIAQEKFDKNFDELDSDEKMSVGGTIGGKRGGEARKKQMAEEHGGDVHAAYSEMGQTGAKKGGYSTGYEHDPEEKAKYTDVDNA</sequence>
<name>A0A383WEN4_TETOB</name>
<gene>
    <name evidence="1" type="ORF">BQ4739_LOCUS16441</name>
</gene>
<dbReference type="Proteomes" id="UP000256970">
    <property type="component" value="Unassembled WGS sequence"/>
</dbReference>
<evidence type="ECO:0000313" key="2">
    <source>
        <dbReference type="Proteomes" id="UP000256970"/>
    </source>
</evidence>
<protein>
    <submittedName>
        <fullName evidence="1">Uncharacterized protein</fullName>
    </submittedName>
</protein>
<keyword evidence="2" id="KW-1185">Reference proteome</keyword>